<dbReference type="Proteomes" id="UP000327000">
    <property type="component" value="Unassembled WGS sequence"/>
</dbReference>
<organism evidence="4 5">
    <name type="scientific">Streptomyces mobaraensis</name>
    <name type="common">Streptoverticillium mobaraense</name>
    <dbReference type="NCBI Taxonomy" id="35621"/>
    <lineage>
        <taxon>Bacteria</taxon>
        <taxon>Bacillati</taxon>
        <taxon>Actinomycetota</taxon>
        <taxon>Actinomycetes</taxon>
        <taxon>Kitasatosporales</taxon>
        <taxon>Streptomycetaceae</taxon>
        <taxon>Streptomyces</taxon>
    </lineage>
</organism>
<evidence type="ECO:0000259" key="3">
    <source>
        <dbReference type="Pfam" id="PF10145"/>
    </source>
</evidence>
<feature type="transmembrane region" description="Helical" evidence="2">
    <location>
        <begin position="625"/>
        <end position="641"/>
    </location>
</feature>
<dbReference type="OrthoDB" id="3404808at2"/>
<feature type="transmembrane region" description="Helical" evidence="2">
    <location>
        <begin position="592"/>
        <end position="613"/>
    </location>
</feature>
<protein>
    <submittedName>
        <fullName evidence="4">Phage tail tape measure protein</fullName>
    </submittedName>
</protein>
<feature type="transmembrane region" description="Helical" evidence="2">
    <location>
        <begin position="470"/>
        <end position="490"/>
    </location>
</feature>
<reference evidence="4 5" key="1">
    <citation type="journal article" date="2019" name="Microb. Cell Fact.">
        <title>Exploring novel herbicidin analogues by transcriptional regulator overexpression and MS/MS molecular networking.</title>
        <authorList>
            <person name="Shi Y."/>
            <person name="Gu R."/>
            <person name="Li Y."/>
            <person name="Wang X."/>
            <person name="Ren W."/>
            <person name="Li X."/>
            <person name="Wang L."/>
            <person name="Xie Y."/>
            <person name="Hong B."/>
        </authorList>
    </citation>
    <scope>NUCLEOTIDE SEQUENCE [LARGE SCALE GENOMIC DNA]</scope>
    <source>
        <strain evidence="4 5">US-43</strain>
    </source>
</reference>
<proteinExistence type="predicted"/>
<feature type="domain" description="Phage tail tape measure protein" evidence="3">
    <location>
        <begin position="99"/>
        <end position="294"/>
    </location>
</feature>
<evidence type="ECO:0000256" key="2">
    <source>
        <dbReference type="SAM" id="Phobius"/>
    </source>
</evidence>
<feature type="transmembrane region" description="Helical" evidence="2">
    <location>
        <begin position="442"/>
        <end position="464"/>
    </location>
</feature>
<keyword evidence="2" id="KW-1133">Transmembrane helix</keyword>
<dbReference type="InterPro" id="IPR010090">
    <property type="entry name" value="Phage_tape_meas"/>
</dbReference>
<evidence type="ECO:0000256" key="1">
    <source>
        <dbReference type="ARBA" id="ARBA00022612"/>
    </source>
</evidence>
<keyword evidence="2" id="KW-0812">Transmembrane</keyword>
<dbReference type="NCBIfam" id="TIGR01760">
    <property type="entry name" value="tape_meas_TP901"/>
    <property type="match status" value="1"/>
</dbReference>
<dbReference type="Pfam" id="PF10145">
    <property type="entry name" value="PhageMin_Tail"/>
    <property type="match status" value="1"/>
</dbReference>
<feature type="transmembrane region" description="Helical" evidence="2">
    <location>
        <begin position="537"/>
        <end position="556"/>
    </location>
</feature>
<evidence type="ECO:0000313" key="4">
    <source>
        <dbReference type="EMBL" id="KAB7850119.1"/>
    </source>
</evidence>
<keyword evidence="1" id="KW-1188">Viral release from host cell</keyword>
<evidence type="ECO:0000313" key="5">
    <source>
        <dbReference type="Proteomes" id="UP000327000"/>
    </source>
</evidence>
<dbReference type="AlphaFoldDB" id="A0A5N5WEB6"/>
<comment type="caution">
    <text evidence="4">The sequence shown here is derived from an EMBL/GenBank/DDBJ whole genome shotgun (WGS) entry which is preliminary data.</text>
</comment>
<dbReference type="PANTHER" id="PTHR37813:SF1">
    <property type="entry name" value="FELS-2 PROPHAGE PROTEIN"/>
    <property type="match status" value="1"/>
</dbReference>
<name>A0A5N5WEB6_STRMB</name>
<accession>A0A5N5WEB6</accession>
<keyword evidence="5" id="KW-1185">Reference proteome</keyword>
<dbReference type="EMBL" id="VOKX01000009">
    <property type="protein sequence ID" value="KAB7850119.1"/>
    <property type="molecule type" value="Genomic_DNA"/>
</dbReference>
<dbReference type="PANTHER" id="PTHR37813">
    <property type="entry name" value="FELS-2 PROPHAGE PROTEIN"/>
    <property type="match status" value="1"/>
</dbReference>
<gene>
    <name evidence="4" type="ORF">FRZ00_05830</name>
</gene>
<keyword evidence="2" id="KW-0472">Membrane</keyword>
<sequence>MREGAAVAEVADLFVRLRAETAPFVAGMTRAGQSGETFAARMGGLGGMLTKVGKATTAVGIGFVAYGVKAAGDFQQQMNLLVTACGESQRNLKLVSDGVLSLARSTGTSTHQLAEGMYQVEKAGYRGADGLKVLKAAAQGAREEGADLKDVTNAMTSVMASYHLKASDSVRVMNAIKTAAGEGKMTMAEFSASLATVIPIASANKVSFAEVGGAIATLTQHGTSAREATQELASTIRSLAAPNNVAVQEMQRLGLSSTDVSTKLGQRGLTGTLDLLSQTVLSKMGPSGTVLLSAFNKTKQAAADADQMVKAMPPNLQALAQSYATGSISLGEWRQNLKTLPPEQANLLSQYATLQNKTNGFAAELKRGGPAAQTYTEAIKKMTGGAIGLNTTLQLTGENTEGFRERVKKVGASYNDASKDVEGWKVTQQSFNVQMGRLRESVTTAAIVVGTKLIPVILSVISFFEQHKSASMALAVVIGAVLTGSVLKFIGGALRPLMSTLGVVGRVMLGAVGMLQGVSWSGTVAGVQAVGTAMKTAALSTVAFSRAMAASALAGLRAAGAWVAQRVAMLAAAVAARVATIAQWALNIAMDANPIGAIILAVVALVAAIVWVATKTTWFQTAWKVTWAAVQAVGLAVWGWMKSTYTATVNGLVAAWHAVSGALSGSWRATWSTISAVARAVWQQGIVAVVLGALSALRSGLSSALAAIRGLWTSSWGAVRSFAASTWASIRSTVTSAINSARAAVALAVGAIGSSLSSIKSRALGALAGAGSWLYSAGADLIRGLLGGISSMAGAVTAKVRSLASDAVSGFKSMLEISSPSRVFKALGAFVMHGLLDGLTGSTARVRTATQRIARDLMVDFGSSHRALQRTVAHDNTLLMSLARQRDRVASRLKDAQKRVSDLWKDWTKARDEAAKSIMQNATIVAQAPADGGTLSSFDVVQRMRDQVQRVLQFAGNLQQLRAKGLRADLVQQIANAGVEQGGATAQALASATRGQIAEMNQLQRGMQSAADATGAAVADSMYGAGIKSADGLVRGLQSQQKKIEAQMMKIAKSMQSAIKRALGIRSPSRVFAELGQYIPQGLAQGIEGAVHHATRAATNLADAVVGAGRVGADGLALAGGGGGGQTVTVHQHLHLTVEGHVLTERRLRDVVEEQMLQLGARNSQTWQPYKR</sequence>